<dbReference type="KEGG" id="mphi:EG856_03330"/>
<evidence type="ECO:0000259" key="2">
    <source>
        <dbReference type="Pfam" id="PF02481"/>
    </source>
</evidence>
<dbReference type="InterPro" id="IPR057666">
    <property type="entry name" value="DrpA_SLOG"/>
</dbReference>
<dbReference type="PANTHER" id="PTHR43022:SF1">
    <property type="entry name" value="PROTEIN SMF"/>
    <property type="match status" value="1"/>
</dbReference>
<accession>A0A4V0ZAJ5</accession>
<keyword evidence="4" id="KW-1185">Reference proteome</keyword>
<dbReference type="Proteomes" id="UP000289326">
    <property type="component" value="Chromosome"/>
</dbReference>
<dbReference type="Pfam" id="PF02481">
    <property type="entry name" value="DNA_processg_A"/>
    <property type="match status" value="1"/>
</dbReference>
<gene>
    <name evidence="3" type="ORF">EG856_03330</name>
</gene>
<evidence type="ECO:0000313" key="3">
    <source>
        <dbReference type="EMBL" id="QBF34922.1"/>
    </source>
</evidence>
<dbReference type="GO" id="GO:0009294">
    <property type="term" value="P:DNA-mediated transformation"/>
    <property type="evidence" value="ECO:0007669"/>
    <property type="project" value="InterPro"/>
</dbReference>
<name>A0A4V0ZAJ5_9BACT</name>
<dbReference type="OrthoDB" id="9785707at2"/>
<reference evidence="3 4" key="1">
    <citation type="submission" date="2019-01" db="EMBL/GenBank/DDBJ databases">
        <title>Complete sequence and annotation of the Mycoplasma phocirhinis strain 852T genome.</title>
        <authorList>
            <person name="Frasca S.Jr."/>
            <person name="Kutish G.F."/>
            <person name="Castellanos Gell J."/>
            <person name="Michaels D.L."/>
            <person name="Brown D.R."/>
        </authorList>
    </citation>
    <scope>NUCLEOTIDE SEQUENCE [LARGE SCALE GENOMIC DNA]</scope>
    <source>
        <strain evidence="3 4">852</strain>
    </source>
</reference>
<dbReference type="RefSeq" id="WP_130429699.1">
    <property type="nucleotide sequence ID" value="NZ_CP034841.1"/>
</dbReference>
<dbReference type="AlphaFoldDB" id="A0A4V0ZAJ5"/>
<sequence>MNELLVYFSYINRGDNYKIFKDLVNKKRVGESHIQQVLNNLKKEQINFITVFDDQYPKALKMLKYAPYVIYYKGNLDILNKNLICLTADIKNSNITKFIDKSIENFNKNFSLITTDFSEIDREISKYFRQNNNYIVHVLASGHSFLNSSIDIKNELYISQYPPQVNPKLQRFKERNVITAAIAKYLVIYGSKQGSGIINLATYFNDFGKNVYCYPSLNLEDGNNFLLKNGANLITHVADVINY</sequence>
<feature type="domain" description="Smf/DprA SLOG" evidence="2">
    <location>
        <begin position="48"/>
        <end position="242"/>
    </location>
</feature>
<dbReference type="EMBL" id="CP034841">
    <property type="protein sequence ID" value="QBF34922.1"/>
    <property type="molecule type" value="Genomic_DNA"/>
</dbReference>
<dbReference type="PANTHER" id="PTHR43022">
    <property type="entry name" value="PROTEIN SMF"/>
    <property type="match status" value="1"/>
</dbReference>
<protein>
    <submittedName>
        <fullName evidence="3">DNA-processing protein DprA</fullName>
    </submittedName>
</protein>
<dbReference type="Gene3D" id="3.40.50.450">
    <property type="match status" value="1"/>
</dbReference>
<evidence type="ECO:0000313" key="4">
    <source>
        <dbReference type="Proteomes" id="UP000289326"/>
    </source>
</evidence>
<comment type="similarity">
    <text evidence="1">Belongs to the DprA/Smf family.</text>
</comment>
<proteinExistence type="inferred from homology"/>
<organism evidence="3 4">
    <name type="scientific">Mycoplasmopsis phocirhinis</name>
    <dbReference type="NCBI Taxonomy" id="142650"/>
    <lineage>
        <taxon>Bacteria</taxon>
        <taxon>Bacillati</taxon>
        <taxon>Mycoplasmatota</taxon>
        <taxon>Mycoplasmoidales</taxon>
        <taxon>Metamycoplasmataceae</taxon>
        <taxon>Mycoplasmopsis</taxon>
    </lineage>
</organism>
<dbReference type="InterPro" id="IPR003488">
    <property type="entry name" value="DprA"/>
</dbReference>
<evidence type="ECO:0000256" key="1">
    <source>
        <dbReference type="ARBA" id="ARBA00006525"/>
    </source>
</evidence>